<evidence type="ECO:0000313" key="2">
    <source>
        <dbReference type="Proteomes" id="UP000509346"/>
    </source>
</evidence>
<evidence type="ECO:0000313" key="1">
    <source>
        <dbReference type="EMBL" id="QLH82668.1"/>
    </source>
</evidence>
<dbReference type="EMBL" id="CP058909">
    <property type="protein sequence ID" value="QLH82668.1"/>
    <property type="molecule type" value="Genomic_DNA"/>
</dbReference>
<protein>
    <submittedName>
        <fullName evidence="1">Uncharacterized protein</fullName>
    </submittedName>
</protein>
<dbReference type="PROSITE" id="PS51257">
    <property type="entry name" value="PROKAR_LIPOPROTEIN"/>
    <property type="match status" value="1"/>
</dbReference>
<name>A0A7D5T5U6_9EURY</name>
<proteinExistence type="predicted"/>
<accession>A0A7D5T5U6</accession>
<dbReference type="GeneID" id="56083726"/>
<organism evidence="1 2">
    <name type="scientific">Halosimplex pelagicum</name>
    <dbReference type="NCBI Taxonomy" id="869886"/>
    <lineage>
        <taxon>Archaea</taxon>
        <taxon>Methanobacteriati</taxon>
        <taxon>Methanobacteriota</taxon>
        <taxon>Stenosarchaea group</taxon>
        <taxon>Halobacteria</taxon>
        <taxon>Halobacteriales</taxon>
        <taxon>Haloarculaceae</taxon>
        <taxon>Halosimplex</taxon>
    </lineage>
</organism>
<dbReference type="KEGG" id="hpel:HZS54_14015"/>
<sequence>MSPQRRHAVLALVALCAGGGCLSAVPFGQSPTPTAEPAGFHGQLDEQDPQTVSLENRWNRTVTAQLRVVRTTTNDTVHEEAYDLSPGSERTVYNTSAADPDGVESFRITLTARGTTERVTVENNACHGGVDGWIGDDGTVFLSYAIC</sequence>
<gene>
    <name evidence="1" type="ORF">HZS54_14015</name>
</gene>
<reference evidence="1 2" key="1">
    <citation type="submission" date="2020-07" db="EMBL/GenBank/DDBJ databases">
        <title>Halosimplex litoreum sp. nov. and Halosimplex rubrum sp. nov., isolated from different salt environments.</title>
        <authorList>
            <person name="Cui H."/>
        </authorList>
    </citation>
    <scope>NUCLEOTIDE SEQUENCE [LARGE SCALE GENOMIC DNA]</scope>
    <source>
        <strain evidence="1 2">R2</strain>
    </source>
</reference>
<dbReference type="RefSeq" id="WP_179917739.1">
    <property type="nucleotide sequence ID" value="NZ_CP058909.1"/>
</dbReference>
<keyword evidence="2" id="KW-1185">Reference proteome</keyword>
<dbReference type="OrthoDB" id="271881at2157"/>
<dbReference type="AlphaFoldDB" id="A0A7D5T5U6"/>
<dbReference type="Proteomes" id="UP000509346">
    <property type="component" value="Chromosome"/>
</dbReference>